<evidence type="ECO:0000313" key="1">
    <source>
        <dbReference type="EMBL" id="CDG98611.1"/>
    </source>
</evidence>
<comment type="caution">
    <text evidence="1">The sequence shown here is derived from an EMBL/GenBank/DDBJ whole genome shotgun (WGS) entry which is preliminary data.</text>
</comment>
<dbReference type="HOGENOM" id="CLU_2756911_0_0_6"/>
<gene>
    <name evidence="1" type="ORF">XBP1_400005</name>
</gene>
<reference evidence="1" key="1">
    <citation type="submission" date="2013-07" db="EMBL/GenBank/DDBJ databases">
        <title>Sub-species coevolution in mutualistic symbiosis.</title>
        <authorList>
            <person name="Murfin K."/>
            <person name="Klassen J."/>
            <person name="Lee M."/>
            <person name="Forst S."/>
            <person name="Stock P."/>
            <person name="Goodrich-Blair H."/>
        </authorList>
    </citation>
    <scope>NUCLEOTIDE SEQUENCE [LARGE SCALE GENOMIC DNA]</scope>
    <source>
        <strain evidence="1">Puntauvense</strain>
    </source>
</reference>
<organism evidence="1">
    <name type="scientific">Xenorhabdus bovienii str. puntauvense</name>
    <dbReference type="NCBI Taxonomy" id="1398201"/>
    <lineage>
        <taxon>Bacteria</taxon>
        <taxon>Pseudomonadati</taxon>
        <taxon>Pseudomonadota</taxon>
        <taxon>Gammaproteobacteria</taxon>
        <taxon>Enterobacterales</taxon>
        <taxon>Morganellaceae</taxon>
        <taxon>Xenorhabdus</taxon>
    </lineage>
</organism>
<dbReference type="EMBL" id="CBSW010000244">
    <property type="protein sequence ID" value="CDG98611.1"/>
    <property type="molecule type" value="Genomic_DNA"/>
</dbReference>
<dbReference type="AlphaFoldDB" id="A0A077N8S9"/>
<dbReference type="Proteomes" id="UP000028511">
    <property type="component" value="Unassembled WGS sequence"/>
</dbReference>
<sequence>MIMVFDSLCIDDLYGAAFDIIQSETIATINAFCMQDIARQIMLPVEIRLDGWVSVLYIMQTRIDTFNLIS</sequence>
<name>A0A077N8S9_XENBV</name>
<accession>A0A077N8S9</accession>
<protein>
    <submittedName>
        <fullName evidence="1">Uncharacterized protein</fullName>
    </submittedName>
</protein>
<proteinExistence type="predicted"/>